<feature type="transmembrane region" description="Helical" evidence="1">
    <location>
        <begin position="7"/>
        <end position="25"/>
    </location>
</feature>
<comment type="caution">
    <text evidence="2">The sequence shown here is derived from an EMBL/GenBank/DDBJ whole genome shotgun (WGS) entry which is preliminary data.</text>
</comment>
<feature type="transmembrane region" description="Helical" evidence="1">
    <location>
        <begin position="109"/>
        <end position="133"/>
    </location>
</feature>
<keyword evidence="1" id="KW-1133">Transmembrane helix</keyword>
<gene>
    <name evidence="2" type="ORF">MC70_020010</name>
</gene>
<feature type="transmembrane region" description="Helical" evidence="1">
    <location>
        <begin position="187"/>
        <end position="208"/>
    </location>
</feature>
<protein>
    <submittedName>
        <fullName evidence="2">Uncharacterized protein</fullName>
    </submittedName>
</protein>
<feature type="transmembrane region" description="Helical" evidence="1">
    <location>
        <begin position="31"/>
        <end position="57"/>
    </location>
</feature>
<accession>A0AAP8TNK6</accession>
<dbReference type="EMBL" id="JTBC02000011">
    <property type="protein sequence ID" value="PNO64535.1"/>
    <property type="molecule type" value="Genomic_DNA"/>
</dbReference>
<feature type="transmembrane region" description="Helical" evidence="1">
    <location>
        <begin position="84"/>
        <end position="103"/>
    </location>
</feature>
<proteinExistence type="predicted"/>
<evidence type="ECO:0000256" key="1">
    <source>
        <dbReference type="SAM" id="Phobius"/>
    </source>
</evidence>
<sequence length="332" mass="37043">MTFTATIYGSMILFFFSIKHNINFIDLISPGILISVGSLALFILTFISILTIAIPYINKESIQNSYLCLIYISPCKKVHKHKKAIMAIFNLLICLWPFILIKASSVNIVFIYLIVIASIALTLSIATSHKCSISGAISNSTIKIRTASIRTATLFARALLFVAIPFIELTIILPLILFLSVLFKPEFISIGDGTFAITVAATHFLLKLPSLSTSKRSRRLIAQLIAVVIIAETVMLLSFTFSQNLAQTVSNRIGITLDNTCFLRNEALKNGIPRIYINENESNDELVKLNLVIKVNDIYYLSIEPGNEIERKANIRIKGLNLTELDCPRRKE</sequence>
<feature type="transmembrane region" description="Helical" evidence="1">
    <location>
        <begin position="220"/>
        <end position="241"/>
    </location>
</feature>
<dbReference type="AlphaFoldDB" id="A0AAP8TNK6"/>
<reference evidence="3" key="1">
    <citation type="submission" date="2017-12" db="EMBL/GenBank/DDBJ databases">
        <title>FDA dAtabase for Regulatory Grade micrObial Sequences (FDA-ARGOS): Supporting development and validation of Infectious Disease Dx tests.</title>
        <authorList>
            <person name="Campos J."/>
            <person name="Goldberg B."/>
            <person name="Tallon L."/>
            <person name="Sadzewicz L."/>
            <person name="Sengamalay N."/>
            <person name="Ott S."/>
            <person name="Godinez A."/>
            <person name="Nagaraj S."/>
            <person name="Vavikolanu K."/>
            <person name="Vyas G."/>
            <person name="Nadendla S."/>
            <person name="Aluvathingal J."/>
            <person name="Geyer C."/>
            <person name="Nandy P."/>
            <person name="Hobson J."/>
            <person name="Sichtig H."/>
        </authorList>
    </citation>
    <scope>NUCLEOTIDE SEQUENCE [LARGE SCALE GENOMIC DNA]</scope>
    <source>
        <strain evidence="3">FDAARGOS_79</strain>
    </source>
</reference>
<evidence type="ECO:0000313" key="3">
    <source>
        <dbReference type="Proteomes" id="UP000030378"/>
    </source>
</evidence>
<organism evidence="2 3">
    <name type="scientific">Serratia marcescens</name>
    <dbReference type="NCBI Taxonomy" id="615"/>
    <lineage>
        <taxon>Bacteria</taxon>
        <taxon>Pseudomonadati</taxon>
        <taxon>Pseudomonadota</taxon>
        <taxon>Gammaproteobacteria</taxon>
        <taxon>Enterobacterales</taxon>
        <taxon>Yersiniaceae</taxon>
        <taxon>Serratia</taxon>
    </lineage>
</organism>
<keyword evidence="1" id="KW-0472">Membrane</keyword>
<keyword evidence="1" id="KW-0812">Transmembrane</keyword>
<name>A0AAP8TNK6_SERMA</name>
<dbReference type="Proteomes" id="UP000030378">
    <property type="component" value="Unassembled WGS sequence"/>
</dbReference>
<evidence type="ECO:0000313" key="2">
    <source>
        <dbReference type="EMBL" id="PNO64535.1"/>
    </source>
</evidence>
<feature type="transmembrane region" description="Helical" evidence="1">
    <location>
        <begin position="154"/>
        <end position="181"/>
    </location>
</feature>